<comment type="caution">
    <text evidence="2">The sequence shown here is derived from an EMBL/GenBank/DDBJ whole genome shotgun (WGS) entry which is preliminary data.</text>
</comment>
<gene>
    <name evidence="2" type="ORF">H6P81_001000</name>
</gene>
<evidence type="ECO:0000256" key="1">
    <source>
        <dbReference type="SAM" id="MobiDB-lite"/>
    </source>
</evidence>
<organism evidence="2 3">
    <name type="scientific">Aristolochia fimbriata</name>
    <name type="common">White veined hardy Dutchman's pipe vine</name>
    <dbReference type="NCBI Taxonomy" id="158543"/>
    <lineage>
        <taxon>Eukaryota</taxon>
        <taxon>Viridiplantae</taxon>
        <taxon>Streptophyta</taxon>
        <taxon>Embryophyta</taxon>
        <taxon>Tracheophyta</taxon>
        <taxon>Spermatophyta</taxon>
        <taxon>Magnoliopsida</taxon>
        <taxon>Magnoliidae</taxon>
        <taxon>Piperales</taxon>
        <taxon>Aristolochiaceae</taxon>
        <taxon>Aristolochia</taxon>
    </lineage>
</organism>
<sequence length="252" mass="28036">MKNAKNYALVPKSRLHIPALHISRRPQETEAEPRFRGSPLLVVLRLHVRSSDFRLVILLIAWKSRTNDSLTRFNQHSKPLEQFGTFGTSAQGIRKPRTFLHLQVSTFKNEGGKSQQRPPKLLKYTSSALSDPYRPQVSATVRSSDVSAYKYGQGLDSLNTELLPCHEARARSESMMDTTGKGYKAHSKSVPDGRKDRKSGTGTTGAPKKGGHGGKFTWAGDRFSAEEIGREWGVLDAKDPNYEDPSEDLDVA</sequence>
<reference evidence="2 3" key="1">
    <citation type="submission" date="2021-07" db="EMBL/GenBank/DDBJ databases">
        <title>The Aristolochia fimbriata genome: insights into angiosperm evolution, floral development and chemical biosynthesis.</title>
        <authorList>
            <person name="Jiao Y."/>
        </authorList>
    </citation>
    <scope>NUCLEOTIDE SEQUENCE [LARGE SCALE GENOMIC DNA]</scope>
    <source>
        <strain evidence="2">IBCAS-2021</strain>
        <tissue evidence="2">Leaf</tissue>
    </source>
</reference>
<feature type="region of interest" description="Disordered" evidence="1">
    <location>
        <begin position="171"/>
        <end position="218"/>
    </location>
</feature>
<evidence type="ECO:0000313" key="3">
    <source>
        <dbReference type="Proteomes" id="UP000825729"/>
    </source>
</evidence>
<feature type="region of interest" description="Disordered" evidence="1">
    <location>
        <begin position="232"/>
        <end position="252"/>
    </location>
</feature>
<accession>A0AAV7F8Z5</accession>
<name>A0AAV7F8Z5_ARIFI</name>
<keyword evidence="3" id="KW-1185">Reference proteome</keyword>
<feature type="compositionally biased region" description="Acidic residues" evidence="1">
    <location>
        <begin position="242"/>
        <end position="252"/>
    </location>
</feature>
<dbReference type="AlphaFoldDB" id="A0AAV7F8Z5"/>
<proteinExistence type="predicted"/>
<dbReference type="EMBL" id="JAINDJ010000002">
    <property type="protein sequence ID" value="KAG9456492.1"/>
    <property type="molecule type" value="Genomic_DNA"/>
</dbReference>
<dbReference type="Proteomes" id="UP000825729">
    <property type="component" value="Unassembled WGS sequence"/>
</dbReference>
<protein>
    <submittedName>
        <fullName evidence="2">Uncharacterized protein</fullName>
    </submittedName>
</protein>
<feature type="compositionally biased region" description="Basic and acidic residues" evidence="1">
    <location>
        <begin position="189"/>
        <end position="199"/>
    </location>
</feature>
<evidence type="ECO:0000313" key="2">
    <source>
        <dbReference type="EMBL" id="KAG9456492.1"/>
    </source>
</evidence>